<dbReference type="AlphaFoldDB" id="A0AAQ3Q922"/>
<dbReference type="PANTHER" id="PTHR33321">
    <property type="match status" value="1"/>
</dbReference>
<dbReference type="InterPro" id="IPR007541">
    <property type="entry name" value="Uncharacterised_BSP"/>
</dbReference>
<accession>A0AAQ3Q922</accession>
<dbReference type="Proteomes" id="UP001327560">
    <property type="component" value="Chromosome 3"/>
</dbReference>
<sequence>MEQPLVTVSITPSSPVQVVPTPAATPPAPAKPSNPNILVALLLFLAVAAISLWANYEASKGFDIVVANAAPRTAAGSRFALLFVDNGRAARLVLAASGSVERALYPDDSFAKKPVQRVTLLLAGDDVGLIREESAGGAVVAVGPGRREGEFVVRLSPAVMAAADVRAAVAAAVRRGMARVWLRDGQGKAPRSVLDALAEYLATPADSAVLGRPNWAIAHLQGNASVILRPNGSCWEDSNDAASFFRYCDKKQQGFVARLNKAMEDEWREQMLDEALMGSSSALVVCSTYRSISHVVQ</sequence>
<dbReference type="Pfam" id="PF04450">
    <property type="entry name" value="BSP"/>
    <property type="match status" value="1"/>
</dbReference>
<proteinExistence type="predicted"/>
<feature type="transmembrane region" description="Helical" evidence="1">
    <location>
        <begin position="37"/>
        <end position="56"/>
    </location>
</feature>
<gene>
    <name evidence="2" type="ORF">Cni_G10953</name>
</gene>
<keyword evidence="1" id="KW-0472">Membrane</keyword>
<name>A0AAQ3Q922_9LILI</name>
<keyword evidence="1" id="KW-1133">Transmembrane helix</keyword>
<protein>
    <submittedName>
        <fullName evidence="2">Uncharacterized protein</fullName>
    </submittedName>
</protein>
<evidence type="ECO:0000313" key="3">
    <source>
        <dbReference type="Proteomes" id="UP001327560"/>
    </source>
</evidence>
<keyword evidence="3" id="KW-1185">Reference proteome</keyword>
<keyword evidence="1" id="KW-0812">Transmembrane</keyword>
<reference evidence="2 3" key="1">
    <citation type="submission" date="2023-10" db="EMBL/GenBank/DDBJ databases">
        <title>Chromosome-scale genome assembly provides insights into flower coloration mechanisms of Canna indica.</title>
        <authorList>
            <person name="Li C."/>
        </authorList>
    </citation>
    <scope>NUCLEOTIDE SEQUENCE [LARGE SCALE GENOMIC DNA]</scope>
    <source>
        <tissue evidence="2">Flower</tissue>
    </source>
</reference>
<evidence type="ECO:0000313" key="2">
    <source>
        <dbReference type="EMBL" id="WOL02234.1"/>
    </source>
</evidence>
<organism evidence="2 3">
    <name type="scientific">Canna indica</name>
    <name type="common">Indian-shot</name>
    <dbReference type="NCBI Taxonomy" id="4628"/>
    <lineage>
        <taxon>Eukaryota</taxon>
        <taxon>Viridiplantae</taxon>
        <taxon>Streptophyta</taxon>
        <taxon>Embryophyta</taxon>
        <taxon>Tracheophyta</taxon>
        <taxon>Spermatophyta</taxon>
        <taxon>Magnoliopsida</taxon>
        <taxon>Liliopsida</taxon>
        <taxon>Zingiberales</taxon>
        <taxon>Cannaceae</taxon>
        <taxon>Canna</taxon>
    </lineage>
</organism>
<dbReference type="EMBL" id="CP136892">
    <property type="protein sequence ID" value="WOL02234.1"/>
    <property type="molecule type" value="Genomic_DNA"/>
</dbReference>
<evidence type="ECO:0000256" key="1">
    <source>
        <dbReference type="SAM" id="Phobius"/>
    </source>
</evidence>
<dbReference type="PANTHER" id="PTHR33321:SF3">
    <property type="entry name" value="OS05G0582000 PROTEIN"/>
    <property type="match status" value="1"/>
</dbReference>